<evidence type="ECO:0000313" key="5">
    <source>
        <dbReference type="Proteomes" id="UP001249959"/>
    </source>
</evidence>
<evidence type="ECO:0000256" key="2">
    <source>
        <dbReference type="SAM" id="SignalP"/>
    </source>
</evidence>
<dbReference type="RefSeq" id="WP_315577057.1">
    <property type="nucleotide sequence ID" value="NZ_JARDXH010000005.1"/>
</dbReference>
<dbReference type="Proteomes" id="UP001249959">
    <property type="component" value="Unassembled WGS sequence"/>
</dbReference>
<evidence type="ECO:0000256" key="1">
    <source>
        <dbReference type="ARBA" id="ARBA00022801"/>
    </source>
</evidence>
<sequence length="329" mass="35572">MKKILCMIGLMSASLSSIAQYQTIGKIHRYDAGLDALLDTTAKIEIVAQGFTWSEGPVWVKKGAYLLFTDVPENTIHKWSEAKGLEVFLKPSGFTGTGVYSEEPGANGLIINTKGNLVSCEHGDRRIAEMPLNHPDQKKTLAHTFEGKQLNSPNDLVQKKSGDYYFTDPPYGLPGRGKPEPAKELDFQGVYRINTKGEISLQIKDLSRPNGLAFNPDESILYVGTSERPTLINAYPVDKAGNLGAGKLFFDAAELAKEGIRGGYDGMKVDAKGNVWTTGPGGVLIINSAGKLLGRIATGNANSNVAFGGADGKYLFITSDMNLLRIKIK</sequence>
<dbReference type="PRINTS" id="PR01790">
    <property type="entry name" value="SMP30FAMILY"/>
</dbReference>
<proteinExistence type="predicted"/>
<keyword evidence="5" id="KW-1185">Reference proteome</keyword>
<feature type="domain" description="SMP-30/Gluconolactonase/LRE-like region" evidence="3">
    <location>
        <begin position="53"/>
        <end position="319"/>
    </location>
</feature>
<keyword evidence="1" id="KW-0378">Hydrolase</keyword>
<comment type="caution">
    <text evidence="4">The sequence shown here is derived from an EMBL/GenBank/DDBJ whole genome shotgun (WGS) entry which is preliminary data.</text>
</comment>
<dbReference type="SUPFAM" id="SSF63829">
    <property type="entry name" value="Calcium-dependent phosphotriesterase"/>
    <property type="match status" value="1"/>
</dbReference>
<dbReference type="InterPro" id="IPR013658">
    <property type="entry name" value="SGL"/>
</dbReference>
<feature type="signal peptide" evidence="2">
    <location>
        <begin position="1"/>
        <end position="19"/>
    </location>
</feature>
<feature type="chain" id="PRO_5047455184" evidence="2">
    <location>
        <begin position="20"/>
        <end position="329"/>
    </location>
</feature>
<evidence type="ECO:0000259" key="3">
    <source>
        <dbReference type="Pfam" id="PF08450"/>
    </source>
</evidence>
<name>A0ABU3TT96_9BACT</name>
<reference evidence="4 5" key="1">
    <citation type="submission" date="2023-09" db="EMBL/GenBank/DDBJ databases">
        <title>Aquirufa genomes.</title>
        <authorList>
            <person name="Pitt A."/>
        </authorList>
    </citation>
    <scope>NUCLEOTIDE SEQUENCE [LARGE SCALE GENOMIC DNA]</scope>
    <source>
        <strain evidence="4 5">LEOWEIH-7C</strain>
    </source>
</reference>
<accession>A0ABU3TT96</accession>
<dbReference type="EMBL" id="JAVNWW010000003">
    <property type="protein sequence ID" value="MDU0809084.1"/>
    <property type="molecule type" value="Genomic_DNA"/>
</dbReference>
<organism evidence="4 5">
    <name type="scientific">Aquirufa regiilacus</name>
    <dbReference type="NCBI Taxonomy" id="3024868"/>
    <lineage>
        <taxon>Bacteria</taxon>
        <taxon>Pseudomonadati</taxon>
        <taxon>Bacteroidota</taxon>
        <taxon>Cytophagia</taxon>
        <taxon>Cytophagales</taxon>
        <taxon>Flectobacillaceae</taxon>
        <taxon>Aquirufa</taxon>
    </lineage>
</organism>
<protein>
    <submittedName>
        <fullName evidence="4">SMP-30/gluconolactonase/LRE family protein</fullName>
    </submittedName>
</protein>
<evidence type="ECO:0000313" key="4">
    <source>
        <dbReference type="EMBL" id="MDU0809084.1"/>
    </source>
</evidence>
<gene>
    <name evidence="4" type="ORF">PQG45_08550</name>
</gene>
<dbReference type="InterPro" id="IPR005511">
    <property type="entry name" value="SMP-30"/>
</dbReference>
<dbReference type="PANTHER" id="PTHR47572:SF4">
    <property type="entry name" value="LACTONASE DRP35"/>
    <property type="match status" value="1"/>
</dbReference>
<dbReference type="Pfam" id="PF08450">
    <property type="entry name" value="SGL"/>
    <property type="match status" value="1"/>
</dbReference>
<dbReference type="InterPro" id="IPR011042">
    <property type="entry name" value="6-blade_b-propeller_TolB-like"/>
</dbReference>
<keyword evidence="2" id="KW-0732">Signal</keyword>
<dbReference type="Gene3D" id="2.120.10.30">
    <property type="entry name" value="TolB, C-terminal domain"/>
    <property type="match status" value="1"/>
</dbReference>
<dbReference type="PANTHER" id="PTHR47572">
    <property type="entry name" value="LIPOPROTEIN-RELATED"/>
    <property type="match status" value="1"/>
</dbReference>
<dbReference type="InterPro" id="IPR051262">
    <property type="entry name" value="SMP-30/CGR1_Lactonase"/>
</dbReference>